<dbReference type="PANTHER" id="PTHR38037:SF1">
    <property type="entry name" value="ATP-DEPENDENT ZINC PROTEASE DOMAIN-CONTAINING PROTEIN-RELATED"/>
    <property type="match status" value="1"/>
</dbReference>
<feature type="domain" description="Retropepsin-like aspartic endopeptidase" evidence="1">
    <location>
        <begin position="8"/>
        <end position="142"/>
    </location>
</feature>
<comment type="caution">
    <text evidence="2">The sequence shown here is derived from an EMBL/GenBank/DDBJ whole genome shotgun (WGS) entry which is preliminary data.</text>
</comment>
<keyword evidence="2" id="KW-0378">Hydrolase</keyword>
<dbReference type="AlphaFoldDB" id="A0A426QFN5"/>
<dbReference type="InterPro" id="IPR008503">
    <property type="entry name" value="Asp_endopeptidase"/>
</dbReference>
<dbReference type="Proteomes" id="UP000287798">
    <property type="component" value="Unassembled WGS sequence"/>
</dbReference>
<evidence type="ECO:0000313" key="3">
    <source>
        <dbReference type="Proteomes" id="UP000287798"/>
    </source>
</evidence>
<name>A0A426QFN5_9GAMM</name>
<dbReference type="Gene3D" id="2.40.70.10">
    <property type="entry name" value="Acid Proteases"/>
    <property type="match status" value="1"/>
</dbReference>
<sequence length="159" mass="18034">MNDPKTTVGWREWVALPGLGVEHLKAKIDTGARTSALHTFLIEPFDEGGVRKVRIGLHPHQRRSDIEHFSVADVVDERWVSDSGGHREKRYVIRTELRLGVLSWPIEVTLTNRDNMRFRMLLGRTAMAGRLLVDPEASYLAGEKPSAGRTQHHHAQDIE</sequence>
<dbReference type="OrthoDB" id="9782977at2"/>
<evidence type="ECO:0000259" key="1">
    <source>
        <dbReference type="Pfam" id="PF05618"/>
    </source>
</evidence>
<dbReference type="SUPFAM" id="SSF50630">
    <property type="entry name" value="Acid proteases"/>
    <property type="match status" value="1"/>
</dbReference>
<organism evidence="2 3">
    <name type="scientific">Thiohalobacter thiocyanaticus</name>
    <dbReference type="NCBI Taxonomy" id="585455"/>
    <lineage>
        <taxon>Bacteria</taxon>
        <taxon>Pseudomonadati</taxon>
        <taxon>Pseudomonadota</taxon>
        <taxon>Gammaproteobacteria</taxon>
        <taxon>Thiohalobacterales</taxon>
        <taxon>Thiohalobacteraceae</taxon>
        <taxon>Thiohalobacter</taxon>
    </lineage>
</organism>
<evidence type="ECO:0000313" key="2">
    <source>
        <dbReference type="EMBL" id="RRQ20557.1"/>
    </source>
</evidence>
<keyword evidence="3" id="KW-1185">Reference proteome</keyword>
<dbReference type="RefSeq" id="WP_125179772.1">
    <property type="nucleotide sequence ID" value="NZ_QZMU01000001.1"/>
</dbReference>
<keyword evidence="2" id="KW-0645">Protease</keyword>
<proteinExistence type="predicted"/>
<protein>
    <submittedName>
        <fullName evidence="2">ATP-dependent zinc protease</fullName>
    </submittedName>
</protein>
<accession>A0A426QFN5</accession>
<dbReference type="InterPro" id="IPR021109">
    <property type="entry name" value="Peptidase_aspartic_dom_sf"/>
</dbReference>
<dbReference type="PANTHER" id="PTHR38037">
    <property type="entry name" value="ZN_PROTEASE DOMAIN-CONTAINING PROTEIN"/>
    <property type="match status" value="1"/>
</dbReference>
<gene>
    <name evidence="2" type="ORF">D6C00_00210</name>
</gene>
<dbReference type="GO" id="GO:0008233">
    <property type="term" value="F:peptidase activity"/>
    <property type="evidence" value="ECO:0007669"/>
    <property type="project" value="UniProtKB-KW"/>
</dbReference>
<dbReference type="EMBL" id="QZMU01000001">
    <property type="protein sequence ID" value="RRQ20557.1"/>
    <property type="molecule type" value="Genomic_DNA"/>
</dbReference>
<dbReference type="Pfam" id="PF05618">
    <property type="entry name" value="Zn_protease"/>
    <property type="match status" value="1"/>
</dbReference>
<dbReference type="GO" id="GO:0006508">
    <property type="term" value="P:proteolysis"/>
    <property type="evidence" value="ECO:0007669"/>
    <property type="project" value="UniProtKB-KW"/>
</dbReference>
<reference evidence="2 3" key="1">
    <citation type="journal article" date="2010" name="Int. J. Syst. Evol. Microbiol.">
        <title>Thiohalobacter thiocyanaticus gen. nov., sp. nov., a moderately halophilic, sulfur-oxidizing gammaproteobacterium from hypersaline lakes, that utilizes thiocyanate.</title>
        <authorList>
            <person name="Sorokin D.Y."/>
            <person name="Kovaleva O.L."/>
            <person name="Tourova T.P."/>
            <person name="Muyzer G."/>
        </authorList>
    </citation>
    <scope>NUCLEOTIDE SEQUENCE [LARGE SCALE GENOMIC DNA]</scope>
    <source>
        <strain evidence="2 3">Hrh1</strain>
    </source>
</reference>